<evidence type="ECO:0000313" key="7">
    <source>
        <dbReference type="Proteomes" id="UP001187471"/>
    </source>
</evidence>
<feature type="compositionally biased region" description="Basic and acidic residues" evidence="4">
    <location>
        <begin position="12"/>
        <end position="22"/>
    </location>
</feature>
<dbReference type="InterPro" id="IPR052421">
    <property type="entry name" value="PCW_Enzyme_Inhibitor"/>
</dbReference>
<accession>A0AA88Q7U2</accession>
<dbReference type="InterPro" id="IPR006501">
    <property type="entry name" value="Pectinesterase_inhib_dom"/>
</dbReference>
<evidence type="ECO:0000256" key="4">
    <source>
        <dbReference type="SAM" id="MobiDB-lite"/>
    </source>
</evidence>
<dbReference type="PANTHER" id="PTHR36710">
    <property type="entry name" value="PECTINESTERASE INHIBITOR-LIKE"/>
    <property type="match status" value="1"/>
</dbReference>
<dbReference type="InterPro" id="IPR035513">
    <property type="entry name" value="Invertase/methylesterase_inhib"/>
</dbReference>
<feature type="region of interest" description="Disordered" evidence="4">
    <location>
        <begin position="1"/>
        <end position="34"/>
    </location>
</feature>
<protein>
    <recommendedName>
        <fullName evidence="5">Pectinesterase inhibitor domain-containing protein</fullName>
    </recommendedName>
</protein>
<keyword evidence="1" id="KW-0732">Signal</keyword>
<dbReference type="Proteomes" id="UP001187471">
    <property type="component" value="Unassembled WGS sequence"/>
</dbReference>
<dbReference type="SUPFAM" id="SSF101148">
    <property type="entry name" value="Plant invertase/pectin methylesterase inhibitor"/>
    <property type="match status" value="1"/>
</dbReference>
<dbReference type="AlphaFoldDB" id="A0AA88Q7U2"/>
<keyword evidence="2" id="KW-1015">Disulfide bond</keyword>
<dbReference type="EMBL" id="JAVXUO010003229">
    <property type="protein sequence ID" value="KAK2965194.1"/>
    <property type="molecule type" value="Genomic_DNA"/>
</dbReference>
<evidence type="ECO:0000256" key="1">
    <source>
        <dbReference type="ARBA" id="ARBA00022729"/>
    </source>
</evidence>
<organism evidence="6 7">
    <name type="scientific">Escallonia rubra</name>
    <dbReference type="NCBI Taxonomy" id="112253"/>
    <lineage>
        <taxon>Eukaryota</taxon>
        <taxon>Viridiplantae</taxon>
        <taxon>Streptophyta</taxon>
        <taxon>Embryophyta</taxon>
        <taxon>Tracheophyta</taxon>
        <taxon>Spermatophyta</taxon>
        <taxon>Magnoliopsida</taxon>
        <taxon>eudicotyledons</taxon>
        <taxon>Gunneridae</taxon>
        <taxon>Pentapetalae</taxon>
        <taxon>asterids</taxon>
        <taxon>campanulids</taxon>
        <taxon>Escalloniales</taxon>
        <taxon>Escalloniaceae</taxon>
        <taxon>Escallonia</taxon>
    </lineage>
</organism>
<dbReference type="SMART" id="SM00856">
    <property type="entry name" value="PMEI"/>
    <property type="match status" value="1"/>
</dbReference>
<reference evidence="6" key="1">
    <citation type="submission" date="2022-12" db="EMBL/GenBank/DDBJ databases">
        <title>Draft genome assemblies for two species of Escallonia (Escalloniales).</title>
        <authorList>
            <person name="Chanderbali A."/>
            <person name="Dervinis C."/>
            <person name="Anghel I."/>
            <person name="Soltis D."/>
            <person name="Soltis P."/>
            <person name="Zapata F."/>
        </authorList>
    </citation>
    <scope>NUCLEOTIDE SEQUENCE</scope>
    <source>
        <strain evidence="6">UCBG92.1500</strain>
        <tissue evidence="6">Leaf</tissue>
    </source>
</reference>
<evidence type="ECO:0000259" key="5">
    <source>
        <dbReference type="SMART" id="SM00856"/>
    </source>
</evidence>
<dbReference type="NCBIfam" id="TIGR01614">
    <property type="entry name" value="PME_inhib"/>
    <property type="match status" value="1"/>
</dbReference>
<feature type="compositionally biased region" description="Basic residues" evidence="4">
    <location>
        <begin position="1"/>
        <end position="11"/>
    </location>
</feature>
<comment type="similarity">
    <text evidence="3">Belongs to the PMEI family.</text>
</comment>
<keyword evidence="7" id="KW-1185">Reference proteome</keyword>
<evidence type="ECO:0000256" key="2">
    <source>
        <dbReference type="ARBA" id="ARBA00023157"/>
    </source>
</evidence>
<gene>
    <name evidence="6" type="ORF">RJ640_019949</name>
</gene>
<proteinExistence type="inferred from homology"/>
<comment type="caution">
    <text evidence="6">The sequence shown here is derived from an EMBL/GenBank/DDBJ whole genome shotgun (WGS) entry which is preliminary data.</text>
</comment>
<feature type="domain" description="Pectinesterase inhibitor" evidence="5">
    <location>
        <begin position="84"/>
        <end position="234"/>
    </location>
</feature>
<sequence length="242" mass="26621">MEPSVKRRRMEKKSESASDVRVRRSPRYSAALSEVENGDARCELPEPERAEAQLSEKMAVTIIGRSDGNIVQESLSPKLVTQNNTPGLVYKACERSAHKEFCVRVLNSYPPSKQTSLKELATIAIKVTSNGASATSKFIEQLANKTSSNSKLESSLQQSLIKCNVAYQDAIGWIDNAIIALISRVDYGVEHYLETAIALIDTCNARVKAQTGKALEVSHKNRNVRQLCSNALSVYQVFSISA</sequence>
<dbReference type="Gene3D" id="1.20.140.40">
    <property type="entry name" value="Invertase/pectin methylesterase inhibitor family protein"/>
    <property type="match status" value="1"/>
</dbReference>
<dbReference type="GO" id="GO:0004857">
    <property type="term" value="F:enzyme inhibitor activity"/>
    <property type="evidence" value="ECO:0007669"/>
    <property type="project" value="InterPro"/>
</dbReference>
<evidence type="ECO:0000313" key="6">
    <source>
        <dbReference type="EMBL" id="KAK2965194.1"/>
    </source>
</evidence>
<name>A0AA88Q7U2_9ASTE</name>
<dbReference type="Pfam" id="PF04043">
    <property type="entry name" value="PMEI"/>
    <property type="match status" value="1"/>
</dbReference>
<dbReference type="PANTHER" id="PTHR36710:SF18">
    <property type="entry name" value="PECTINESTERASE INHIBITOR 5-RELATED"/>
    <property type="match status" value="1"/>
</dbReference>
<evidence type="ECO:0000256" key="3">
    <source>
        <dbReference type="ARBA" id="ARBA00038471"/>
    </source>
</evidence>